<feature type="transmembrane region" description="Helical" evidence="7">
    <location>
        <begin position="205"/>
        <end position="222"/>
    </location>
</feature>
<proteinExistence type="inferred from homology"/>
<evidence type="ECO:0000256" key="7">
    <source>
        <dbReference type="SAM" id="Phobius"/>
    </source>
</evidence>
<dbReference type="GO" id="GO:0009246">
    <property type="term" value="P:enterobacterial common antigen biosynthetic process"/>
    <property type="evidence" value="ECO:0007669"/>
    <property type="project" value="TreeGrafter"/>
</dbReference>
<feature type="transmembrane region" description="Helical" evidence="7">
    <location>
        <begin position="117"/>
        <end position="137"/>
    </location>
</feature>
<comment type="similarity">
    <text evidence="2">Belongs to the acyltransferase 3 family.</text>
</comment>
<evidence type="ECO:0000256" key="4">
    <source>
        <dbReference type="ARBA" id="ARBA00022692"/>
    </source>
</evidence>
<dbReference type="RefSeq" id="WP_147102174.1">
    <property type="nucleotide sequence ID" value="NZ_VOOS01000007.1"/>
</dbReference>
<dbReference type="InterPro" id="IPR002656">
    <property type="entry name" value="Acyl_transf_3_dom"/>
</dbReference>
<dbReference type="Pfam" id="PF01757">
    <property type="entry name" value="Acyl_transf_3"/>
    <property type="match status" value="1"/>
</dbReference>
<comment type="subcellular location">
    <subcellularLocation>
        <location evidence="1">Cell membrane</location>
        <topology evidence="1">Multi-pass membrane protein</topology>
    </subcellularLocation>
</comment>
<feature type="transmembrane region" description="Helical" evidence="7">
    <location>
        <begin position="234"/>
        <end position="251"/>
    </location>
</feature>
<keyword evidence="4 7" id="KW-0812">Transmembrane</keyword>
<evidence type="ECO:0000256" key="6">
    <source>
        <dbReference type="ARBA" id="ARBA00023136"/>
    </source>
</evidence>
<feature type="transmembrane region" description="Helical" evidence="7">
    <location>
        <begin position="12"/>
        <end position="31"/>
    </location>
</feature>
<evidence type="ECO:0000313" key="10">
    <source>
        <dbReference type="Proteomes" id="UP000321721"/>
    </source>
</evidence>
<feature type="transmembrane region" description="Helical" evidence="7">
    <location>
        <begin position="37"/>
        <end position="59"/>
    </location>
</feature>
<dbReference type="EMBL" id="VOOS01000007">
    <property type="protein sequence ID" value="TXB63708.1"/>
    <property type="molecule type" value="Genomic_DNA"/>
</dbReference>
<evidence type="ECO:0000256" key="1">
    <source>
        <dbReference type="ARBA" id="ARBA00004651"/>
    </source>
</evidence>
<protein>
    <submittedName>
        <fullName evidence="9">Acyltransferase</fullName>
    </submittedName>
</protein>
<dbReference type="OrthoDB" id="9810469at2"/>
<keyword evidence="9" id="KW-0808">Transferase</keyword>
<feature type="transmembrane region" description="Helical" evidence="7">
    <location>
        <begin position="298"/>
        <end position="317"/>
    </location>
</feature>
<keyword evidence="9" id="KW-0012">Acyltransferase</keyword>
<evidence type="ECO:0000256" key="5">
    <source>
        <dbReference type="ARBA" id="ARBA00022989"/>
    </source>
</evidence>
<evidence type="ECO:0000256" key="2">
    <source>
        <dbReference type="ARBA" id="ARBA00007400"/>
    </source>
</evidence>
<comment type="caution">
    <text evidence="9">The sequence shown here is derived from an EMBL/GenBank/DDBJ whole genome shotgun (WGS) entry which is preliminary data.</text>
</comment>
<feature type="transmembrane region" description="Helical" evidence="7">
    <location>
        <begin position="144"/>
        <end position="162"/>
    </location>
</feature>
<dbReference type="GO" id="GO:0016413">
    <property type="term" value="F:O-acetyltransferase activity"/>
    <property type="evidence" value="ECO:0007669"/>
    <property type="project" value="TreeGrafter"/>
</dbReference>
<gene>
    <name evidence="9" type="ORF">FRY74_12620</name>
</gene>
<keyword evidence="6 7" id="KW-0472">Membrane</keyword>
<dbReference type="PANTHER" id="PTHR40074:SF2">
    <property type="entry name" value="O-ACETYLTRANSFERASE WECH"/>
    <property type="match status" value="1"/>
</dbReference>
<dbReference type="PANTHER" id="PTHR40074">
    <property type="entry name" value="O-ACETYLTRANSFERASE WECH"/>
    <property type="match status" value="1"/>
</dbReference>
<feature type="domain" description="Acyltransferase 3" evidence="8">
    <location>
        <begin position="8"/>
        <end position="317"/>
    </location>
</feature>
<evidence type="ECO:0000313" key="9">
    <source>
        <dbReference type="EMBL" id="TXB63708.1"/>
    </source>
</evidence>
<keyword evidence="5 7" id="KW-1133">Transmembrane helix</keyword>
<name>A0A5C6RMS7_9FLAO</name>
<accession>A0A5C6RMS7</accession>
<feature type="transmembrane region" description="Helical" evidence="7">
    <location>
        <begin position="174"/>
        <end position="193"/>
    </location>
</feature>
<sequence>MSPIKKEINWINNIRVIACFLVIIAHIGINNNIFDKFLFLISKVGVPFFLIISGYLTLTIKNDTQNIINRLKRLVIPFIFWSIFYALFSFYNNQLDLKQTLYAIALIPFQSTASHMWYMYTIIGLTLFNPIISAWLVKVEIKPIFFYLLLWVLTLCYPYISYLINSINMSSNEGLLSLFYFSGYLGYYVLGYAIKRSQDIISNKLILFLLLLIPIIATYLLNTYTSVGLLSTRYLTINIFCLSLFAFLLIKNIDLKSEAFNKIISKVSKNSFGIYLIHKFILYYTEQDFFIYKYLNDFFLTKIFIAIITMTVSYLIIELISKLPFKKYIIG</sequence>
<keyword evidence="3" id="KW-1003">Cell membrane</keyword>
<evidence type="ECO:0000259" key="8">
    <source>
        <dbReference type="Pfam" id="PF01757"/>
    </source>
</evidence>
<reference evidence="9 10" key="1">
    <citation type="submission" date="2019-08" db="EMBL/GenBank/DDBJ databases">
        <title>Genome of Vicingus serpentipes NCIMB 15042.</title>
        <authorList>
            <person name="Bowman J.P."/>
        </authorList>
    </citation>
    <scope>NUCLEOTIDE SEQUENCE [LARGE SCALE GENOMIC DNA]</scope>
    <source>
        <strain evidence="9 10">NCIMB 15042</strain>
    </source>
</reference>
<dbReference type="GO" id="GO:0005886">
    <property type="term" value="C:plasma membrane"/>
    <property type="evidence" value="ECO:0007669"/>
    <property type="project" value="UniProtKB-SubCell"/>
</dbReference>
<keyword evidence="10" id="KW-1185">Reference proteome</keyword>
<feature type="transmembrane region" description="Helical" evidence="7">
    <location>
        <begin position="71"/>
        <end position="91"/>
    </location>
</feature>
<dbReference type="AlphaFoldDB" id="A0A5C6RMS7"/>
<organism evidence="9 10">
    <name type="scientific">Vicingus serpentipes</name>
    <dbReference type="NCBI Taxonomy" id="1926625"/>
    <lineage>
        <taxon>Bacteria</taxon>
        <taxon>Pseudomonadati</taxon>
        <taxon>Bacteroidota</taxon>
        <taxon>Flavobacteriia</taxon>
        <taxon>Flavobacteriales</taxon>
        <taxon>Vicingaceae</taxon>
        <taxon>Vicingus</taxon>
    </lineage>
</organism>
<dbReference type="Proteomes" id="UP000321721">
    <property type="component" value="Unassembled WGS sequence"/>
</dbReference>
<evidence type="ECO:0000256" key="3">
    <source>
        <dbReference type="ARBA" id="ARBA00022475"/>
    </source>
</evidence>